<dbReference type="Proteomes" id="UP000699691">
    <property type="component" value="Unassembled WGS sequence"/>
</dbReference>
<dbReference type="PANTHER" id="PTHR43685">
    <property type="entry name" value="GLYCOSYLTRANSFERASE"/>
    <property type="match status" value="1"/>
</dbReference>
<accession>A0A955LXK2</accession>
<evidence type="ECO:0000256" key="3">
    <source>
        <dbReference type="ARBA" id="ARBA00022679"/>
    </source>
</evidence>
<evidence type="ECO:0000313" key="6">
    <source>
        <dbReference type="Proteomes" id="UP000699691"/>
    </source>
</evidence>
<comment type="similarity">
    <text evidence="1">Belongs to the glycosyltransferase 2 family.</text>
</comment>
<dbReference type="Gene3D" id="3.90.550.10">
    <property type="entry name" value="Spore Coat Polysaccharide Biosynthesis Protein SpsA, Chain A"/>
    <property type="match status" value="1"/>
</dbReference>
<dbReference type="AlphaFoldDB" id="A0A955LXK2"/>
<evidence type="ECO:0000313" key="5">
    <source>
        <dbReference type="EMBL" id="MCA9397994.1"/>
    </source>
</evidence>
<dbReference type="Pfam" id="PF00535">
    <property type="entry name" value="Glycos_transf_2"/>
    <property type="match status" value="1"/>
</dbReference>
<reference evidence="5" key="2">
    <citation type="journal article" date="2021" name="Microbiome">
        <title>Successional dynamics and alternative stable states in a saline activated sludge microbial community over 9 years.</title>
        <authorList>
            <person name="Wang Y."/>
            <person name="Ye J."/>
            <person name="Ju F."/>
            <person name="Liu L."/>
            <person name="Boyd J.A."/>
            <person name="Deng Y."/>
            <person name="Parks D.H."/>
            <person name="Jiang X."/>
            <person name="Yin X."/>
            <person name="Woodcroft B.J."/>
            <person name="Tyson G.W."/>
            <person name="Hugenholtz P."/>
            <person name="Polz M.F."/>
            <person name="Zhang T."/>
        </authorList>
    </citation>
    <scope>NUCLEOTIDE SEQUENCE</scope>
    <source>
        <strain evidence="5">HKST-UBA02</strain>
    </source>
</reference>
<dbReference type="GO" id="GO:0016757">
    <property type="term" value="F:glycosyltransferase activity"/>
    <property type="evidence" value="ECO:0007669"/>
    <property type="project" value="UniProtKB-KW"/>
</dbReference>
<proteinExistence type="inferred from homology"/>
<dbReference type="CDD" id="cd00761">
    <property type="entry name" value="Glyco_tranf_GTA_type"/>
    <property type="match status" value="1"/>
</dbReference>
<gene>
    <name evidence="5" type="ORF">KC573_04125</name>
</gene>
<dbReference type="InterPro" id="IPR029044">
    <property type="entry name" value="Nucleotide-diphossugar_trans"/>
</dbReference>
<name>A0A955LXK2_UNCKA</name>
<dbReference type="InterPro" id="IPR050834">
    <property type="entry name" value="Glycosyltransf_2"/>
</dbReference>
<dbReference type="InterPro" id="IPR001173">
    <property type="entry name" value="Glyco_trans_2-like"/>
</dbReference>
<dbReference type="EMBL" id="JAGQKY010000230">
    <property type="protein sequence ID" value="MCA9397994.1"/>
    <property type="molecule type" value="Genomic_DNA"/>
</dbReference>
<organism evidence="5 6">
    <name type="scientific">candidate division WWE3 bacterium</name>
    <dbReference type="NCBI Taxonomy" id="2053526"/>
    <lineage>
        <taxon>Bacteria</taxon>
        <taxon>Katanobacteria</taxon>
    </lineage>
</organism>
<protein>
    <submittedName>
        <fullName evidence="5">Glycosyltransferase family 2 protein</fullName>
    </submittedName>
</protein>
<evidence type="ECO:0000256" key="1">
    <source>
        <dbReference type="ARBA" id="ARBA00006739"/>
    </source>
</evidence>
<feature type="domain" description="Glycosyltransferase 2-like" evidence="4">
    <location>
        <begin position="12"/>
        <end position="140"/>
    </location>
</feature>
<comment type="caution">
    <text evidence="5">The sequence shown here is derived from an EMBL/GenBank/DDBJ whole genome shotgun (WGS) entry which is preliminary data.</text>
</comment>
<evidence type="ECO:0000256" key="2">
    <source>
        <dbReference type="ARBA" id="ARBA00022676"/>
    </source>
</evidence>
<sequence>MKQKSKKTPLVSVLMPAFNAERYISESIESILGQTFKDYELIILNDASTDTTGEVAKKYAKKYPNVHYYENTENQNIAESRNILVSKARGKYIAWQDADDISVPNRLKLQVAYLDSHPKVGIVGGFLEFFDENGKKSIRKYAEDDDSLRKTIFRYSPVAQPTAMIRAKALRQAGSYGKDLSPAEDIDMSFRIGQAWNFANLSKVTLRYRFHASSNSLKYLKWDELVTIRTRINYALSGRYQLSFFDVLYNVIQFSTLLFFPATLRVNLFNRIRNSSGL</sequence>
<keyword evidence="3" id="KW-0808">Transferase</keyword>
<evidence type="ECO:0000259" key="4">
    <source>
        <dbReference type="Pfam" id="PF00535"/>
    </source>
</evidence>
<reference evidence="5" key="1">
    <citation type="submission" date="2020-04" db="EMBL/GenBank/DDBJ databases">
        <authorList>
            <person name="Zhang T."/>
        </authorList>
    </citation>
    <scope>NUCLEOTIDE SEQUENCE</scope>
    <source>
        <strain evidence="5">HKST-UBA02</strain>
    </source>
</reference>
<dbReference type="PANTHER" id="PTHR43685:SF5">
    <property type="entry name" value="GLYCOSYLTRANSFERASE EPSE-RELATED"/>
    <property type="match status" value="1"/>
</dbReference>
<keyword evidence="2" id="KW-0328">Glycosyltransferase</keyword>
<dbReference type="SUPFAM" id="SSF53448">
    <property type="entry name" value="Nucleotide-diphospho-sugar transferases"/>
    <property type="match status" value="1"/>
</dbReference>